<keyword evidence="10" id="KW-1015">Disulfide bond</keyword>
<keyword evidence="5" id="KW-0597">Phosphoprotein</keyword>
<keyword evidence="11 18" id="KW-0675">Receptor</keyword>
<evidence type="ECO:0000256" key="15">
    <source>
        <dbReference type="ARBA" id="ARBA00033081"/>
    </source>
</evidence>
<evidence type="ECO:0000256" key="9">
    <source>
        <dbReference type="ARBA" id="ARBA00023136"/>
    </source>
</evidence>
<dbReference type="Proteomes" id="UP000646548">
    <property type="component" value="Unassembled WGS sequence"/>
</dbReference>
<dbReference type="PANTHER" id="PTHR24232">
    <property type="entry name" value="G-PROTEIN COUPLED RECEPTOR"/>
    <property type="match status" value="1"/>
</dbReference>
<dbReference type="Ensembl" id="ENSOMET00000019936.1">
    <property type="protein sequence ID" value="ENSOMEP00000029967.1"/>
    <property type="gene ID" value="ENSOMEG00000000869.1"/>
</dbReference>
<proteinExistence type="predicted"/>
<dbReference type="GO" id="GO:0007200">
    <property type="term" value="P:phospholipase C-activating G protein-coupled receptor signaling pathway"/>
    <property type="evidence" value="ECO:0007669"/>
    <property type="project" value="TreeGrafter"/>
</dbReference>
<dbReference type="InterPro" id="IPR017452">
    <property type="entry name" value="GPCR_Rhodpsn_7TM"/>
</dbReference>
<evidence type="ECO:0000256" key="4">
    <source>
        <dbReference type="ARBA" id="ARBA00022475"/>
    </source>
</evidence>
<evidence type="ECO:0000256" key="8">
    <source>
        <dbReference type="ARBA" id="ARBA00023040"/>
    </source>
</evidence>
<keyword evidence="4" id="KW-1003">Cell membrane</keyword>
<feature type="transmembrane region" description="Helical" evidence="16">
    <location>
        <begin position="141"/>
        <end position="161"/>
    </location>
</feature>
<evidence type="ECO:0000256" key="1">
    <source>
        <dbReference type="ARBA" id="ARBA00004156"/>
    </source>
</evidence>
<dbReference type="PaxDb" id="30732-ENSOMEP00000029967"/>
<evidence type="ECO:0000313" key="18">
    <source>
        <dbReference type="EMBL" id="KAF6718584.1"/>
    </source>
</evidence>
<evidence type="ECO:0000313" key="19">
    <source>
        <dbReference type="Ensembl" id="ENSOMEP00000029967.1"/>
    </source>
</evidence>
<dbReference type="PROSITE" id="PS50262">
    <property type="entry name" value="G_PROTEIN_RECEP_F1_2"/>
    <property type="match status" value="1"/>
</dbReference>
<dbReference type="EMBL" id="WKFB01000721">
    <property type="protein sequence ID" value="KAF6718584.1"/>
    <property type="molecule type" value="Genomic_DNA"/>
</dbReference>
<evidence type="ECO:0000256" key="5">
    <source>
        <dbReference type="ARBA" id="ARBA00022553"/>
    </source>
</evidence>
<evidence type="ECO:0000259" key="17">
    <source>
        <dbReference type="PROSITE" id="PS50262"/>
    </source>
</evidence>
<evidence type="ECO:0000256" key="3">
    <source>
        <dbReference type="ARBA" id="ARBA00017623"/>
    </source>
</evidence>
<dbReference type="PANTHER" id="PTHR24232:SF1">
    <property type="entry name" value="N-ARACHIDONYL GLYCINE RECEPTOR"/>
    <property type="match status" value="1"/>
</dbReference>
<dbReference type="Pfam" id="PF00001">
    <property type="entry name" value="7tm_1"/>
    <property type="match status" value="1"/>
</dbReference>
<keyword evidence="12" id="KW-0325">Glycoprotein</keyword>
<dbReference type="GO" id="GO:0035025">
    <property type="term" value="P:positive regulation of Rho protein signal transduction"/>
    <property type="evidence" value="ECO:0007669"/>
    <property type="project" value="TreeGrafter"/>
</dbReference>
<evidence type="ECO:0000313" key="20">
    <source>
        <dbReference type="Proteomes" id="UP000261560"/>
    </source>
</evidence>
<keyword evidence="20" id="KW-1185">Reference proteome</keyword>
<dbReference type="GO" id="GO:0005886">
    <property type="term" value="C:plasma membrane"/>
    <property type="evidence" value="ECO:0007669"/>
    <property type="project" value="UniProtKB-SubCell"/>
</dbReference>
<accession>A0A3B3DIQ1</accession>
<dbReference type="PRINTS" id="PR01157">
    <property type="entry name" value="P2YPURNOCPTR"/>
</dbReference>
<feature type="transmembrane region" description="Helical" evidence="16">
    <location>
        <begin position="270"/>
        <end position="293"/>
    </location>
</feature>
<reference evidence="19" key="1">
    <citation type="submission" date="2025-05" db="UniProtKB">
        <authorList>
            <consortium name="Ensembl"/>
        </authorList>
    </citation>
    <scope>IDENTIFICATION</scope>
</reference>
<dbReference type="OrthoDB" id="5952950at2759"/>
<dbReference type="Gene3D" id="1.20.1070.10">
    <property type="entry name" value="Rhodopsin 7-helix transmembrane proteins"/>
    <property type="match status" value="1"/>
</dbReference>
<feature type="transmembrane region" description="Helical" evidence="16">
    <location>
        <begin position="192"/>
        <end position="213"/>
    </location>
</feature>
<comment type="subcellular location">
    <subcellularLocation>
        <location evidence="2">Cell membrane</location>
        <topology evidence="2">Multi-pass membrane protein</topology>
    </subcellularLocation>
    <subcellularLocation>
        <location evidence="1">Cytoplasmic vesicle membrane</location>
    </subcellularLocation>
</comment>
<reference evidence="18" key="2">
    <citation type="journal article" name="BMC Genomics">
        <title>Long-read sequencing and de novo genome assembly of marine medaka (Oryzias melastigma).</title>
        <authorList>
            <person name="Liang P."/>
            <person name="Saqib H.S.A."/>
            <person name="Ni X."/>
            <person name="Shen Y."/>
        </authorList>
    </citation>
    <scope>NUCLEOTIDE SEQUENCE</scope>
    <source>
        <strain evidence="18">Bigg-433</strain>
    </source>
</reference>
<keyword evidence="13" id="KW-0807">Transducer</keyword>
<protein>
    <recommendedName>
        <fullName evidence="3">N-arachidonyl glycine receptor</fullName>
    </recommendedName>
    <alternativeName>
        <fullName evidence="15">G-protein coupled receptor 18</fullName>
    </alternativeName>
</protein>
<evidence type="ECO:0000256" key="12">
    <source>
        <dbReference type="ARBA" id="ARBA00023180"/>
    </source>
</evidence>
<feature type="transmembrane region" description="Helical" evidence="16">
    <location>
        <begin position="64"/>
        <end position="84"/>
    </location>
</feature>
<keyword evidence="7 16" id="KW-1133">Transmembrane helix</keyword>
<dbReference type="OMA" id="TITIYMM"/>
<evidence type="ECO:0000256" key="2">
    <source>
        <dbReference type="ARBA" id="ARBA00004651"/>
    </source>
</evidence>
<keyword evidence="14" id="KW-0968">Cytoplasmic vesicle</keyword>
<dbReference type="GeneTree" id="ENSGT01150000286937"/>
<feature type="transmembrane region" description="Helical" evidence="16">
    <location>
        <begin position="99"/>
        <end position="120"/>
    </location>
</feature>
<name>A0A3B3DIQ1_ORYME</name>
<dbReference type="Proteomes" id="UP000261560">
    <property type="component" value="Unplaced"/>
</dbReference>
<evidence type="ECO:0000256" key="13">
    <source>
        <dbReference type="ARBA" id="ARBA00023224"/>
    </source>
</evidence>
<evidence type="ECO:0000256" key="6">
    <source>
        <dbReference type="ARBA" id="ARBA00022692"/>
    </source>
</evidence>
<dbReference type="SUPFAM" id="SSF81321">
    <property type="entry name" value="Family A G protein-coupled receptor-like"/>
    <property type="match status" value="1"/>
</dbReference>
<feature type="domain" description="G-protein coupled receptors family 1 profile" evidence="17">
    <location>
        <begin position="42"/>
        <end position="290"/>
    </location>
</feature>
<dbReference type="GO" id="GO:0004930">
    <property type="term" value="F:G protein-coupled receptor activity"/>
    <property type="evidence" value="ECO:0007669"/>
    <property type="project" value="UniProtKB-KW"/>
</dbReference>
<sequence>MSVGRISSNMSVDPGKPEQGPMEYRIAALVFYSVIFAIGVTVNLTALWVFALTTKKKNSVTVHMINVAVVDLTYTLLLPFRMVYLHQDYWPFGNMFCRITAALTIFYPCIALWLFALISADRYMAIVQPKHSRELRNVPKAVVGSLGLWVMTLGSMVPLIFPEDDPDRVSNFTTCVKMQDIIYMRHENFVNFIRLIFFFLVPTCIMIGCYITIVDNLIHGRTSKLKPKVKEKSIRIIITLIVQVLVCFVPFHVCLVLRLLGDSEDGGFSIWAVFTTFLMNLSTVLDIILYYIVSKQFQDRVISVILYRNYLRSVRRKSRHTNTGSIRSLSNLTSAMI</sequence>
<dbReference type="STRING" id="30732.ENSOMEP00000029967"/>
<evidence type="ECO:0000256" key="11">
    <source>
        <dbReference type="ARBA" id="ARBA00023170"/>
    </source>
</evidence>
<dbReference type="InterPro" id="IPR000276">
    <property type="entry name" value="GPCR_Rhodpsn"/>
</dbReference>
<dbReference type="PRINTS" id="PR00237">
    <property type="entry name" value="GPCRRHODOPSN"/>
</dbReference>
<keyword evidence="9 16" id="KW-0472">Membrane</keyword>
<dbReference type="GO" id="GO:0030659">
    <property type="term" value="C:cytoplasmic vesicle membrane"/>
    <property type="evidence" value="ECO:0007669"/>
    <property type="project" value="UniProtKB-SubCell"/>
</dbReference>
<organism evidence="19 20">
    <name type="scientific">Oryzias melastigma</name>
    <name type="common">Marine medaka</name>
    <dbReference type="NCBI Taxonomy" id="30732"/>
    <lineage>
        <taxon>Eukaryota</taxon>
        <taxon>Metazoa</taxon>
        <taxon>Chordata</taxon>
        <taxon>Craniata</taxon>
        <taxon>Vertebrata</taxon>
        <taxon>Euteleostomi</taxon>
        <taxon>Actinopterygii</taxon>
        <taxon>Neopterygii</taxon>
        <taxon>Teleostei</taxon>
        <taxon>Neoteleostei</taxon>
        <taxon>Acanthomorphata</taxon>
        <taxon>Ovalentaria</taxon>
        <taxon>Atherinomorphae</taxon>
        <taxon>Beloniformes</taxon>
        <taxon>Adrianichthyidae</taxon>
        <taxon>Oryziinae</taxon>
        <taxon>Oryzias</taxon>
    </lineage>
</organism>
<keyword evidence="8" id="KW-0297">G-protein coupled receptor</keyword>
<dbReference type="FunFam" id="1.20.1070.10:FF:000176">
    <property type="entry name" value="N-arachidonyl glycine receptor"/>
    <property type="match status" value="1"/>
</dbReference>
<dbReference type="AlphaFoldDB" id="A0A3B3DIQ1"/>
<keyword evidence="6 16" id="KW-0812">Transmembrane</keyword>
<evidence type="ECO:0000256" key="14">
    <source>
        <dbReference type="ARBA" id="ARBA00023329"/>
    </source>
</evidence>
<evidence type="ECO:0000256" key="10">
    <source>
        <dbReference type="ARBA" id="ARBA00023157"/>
    </source>
</evidence>
<feature type="transmembrane region" description="Helical" evidence="16">
    <location>
        <begin position="234"/>
        <end position="258"/>
    </location>
</feature>
<evidence type="ECO:0000256" key="16">
    <source>
        <dbReference type="SAM" id="Phobius"/>
    </source>
</evidence>
<gene>
    <name evidence="18" type="ORF">FQA47_008579</name>
</gene>
<feature type="transmembrane region" description="Helical" evidence="16">
    <location>
        <begin position="26"/>
        <end position="52"/>
    </location>
</feature>
<evidence type="ECO:0000256" key="7">
    <source>
        <dbReference type="ARBA" id="ARBA00022989"/>
    </source>
</evidence>